<protein>
    <submittedName>
        <fullName evidence="3">Cuticle collagen 1-like</fullName>
    </submittedName>
</protein>
<feature type="compositionally biased region" description="Low complexity" evidence="1">
    <location>
        <begin position="65"/>
        <end position="77"/>
    </location>
</feature>
<feature type="region of interest" description="Disordered" evidence="1">
    <location>
        <begin position="173"/>
        <end position="192"/>
    </location>
</feature>
<dbReference type="RefSeq" id="XP_060550279.1">
    <property type="nucleotide sequence ID" value="XM_060694296.1"/>
</dbReference>
<feature type="compositionally biased region" description="Basic residues" evidence="1">
    <location>
        <begin position="87"/>
        <end position="102"/>
    </location>
</feature>
<reference evidence="3" key="1">
    <citation type="submission" date="2025-08" db="UniProtKB">
        <authorList>
            <consortium name="RefSeq"/>
        </authorList>
    </citation>
    <scope>IDENTIFICATION</scope>
    <source>
        <tissue evidence="3">Blood</tissue>
    </source>
</reference>
<name>A0ABM3ZPH7_PANGU</name>
<dbReference type="Proteomes" id="UP001652622">
    <property type="component" value="Unplaced"/>
</dbReference>
<evidence type="ECO:0000256" key="1">
    <source>
        <dbReference type="SAM" id="MobiDB-lite"/>
    </source>
</evidence>
<feature type="compositionally biased region" description="Pro residues" evidence="1">
    <location>
        <begin position="180"/>
        <end position="192"/>
    </location>
</feature>
<keyword evidence="2" id="KW-1185">Reference proteome</keyword>
<sequence>MADPQPRRPRLLKGRQRGRARRPGRVLAPATPGWASPAPPPKQPGRPERFCPARAGLLKQSKEGAASPPSSSSARSAGQPGFPGLRSRPRPFRAAAKARRGSRTPGAVRPPGQSGLRRGKDSARHPAAPAELLGRTGAAAGAGGGSGESRPPLPLLPLLPLLLLLRLRSGRGEVARRPDWPLPAPGPAPPVK</sequence>
<organism evidence="2 3">
    <name type="scientific">Pantherophis guttatus</name>
    <name type="common">Corn snake</name>
    <name type="synonym">Elaphe guttata</name>
    <dbReference type="NCBI Taxonomy" id="94885"/>
    <lineage>
        <taxon>Eukaryota</taxon>
        <taxon>Metazoa</taxon>
        <taxon>Chordata</taxon>
        <taxon>Craniata</taxon>
        <taxon>Vertebrata</taxon>
        <taxon>Euteleostomi</taxon>
        <taxon>Lepidosauria</taxon>
        <taxon>Squamata</taxon>
        <taxon>Bifurcata</taxon>
        <taxon>Unidentata</taxon>
        <taxon>Episquamata</taxon>
        <taxon>Toxicofera</taxon>
        <taxon>Serpentes</taxon>
        <taxon>Colubroidea</taxon>
        <taxon>Colubridae</taxon>
        <taxon>Colubrinae</taxon>
        <taxon>Pantherophis</taxon>
    </lineage>
</organism>
<evidence type="ECO:0000313" key="2">
    <source>
        <dbReference type="Proteomes" id="UP001652622"/>
    </source>
</evidence>
<feature type="compositionally biased region" description="Basic residues" evidence="1">
    <location>
        <begin position="7"/>
        <end position="24"/>
    </location>
</feature>
<evidence type="ECO:0000313" key="3">
    <source>
        <dbReference type="RefSeq" id="XP_060550279.1"/>
    </source>
</evidence>
<gene>
    <name evidence="3" type="primary">LOC132712531</name>
</gene>
<proteinExistence type="predicted"/>
<accession>A0ABM3ZPH7</accession>
<feature type="compositionally biased region" description="Low complexity" evidence="1">
    <location>
        <begin position="130"/>
        <end position="139"/>
    </location>
</feature>
<dbReference type="GeneID" id="132712531"/>
<feature type="region of interest" description="Disordered" evidence="1">
    <location>
        <begin position="1"/>
        <end position="153"/>
    </location>
</feature>